<keyword evidence="1" id="KW-1277">Toxin-antitoxin system</keyword>
<dbReference type="EMBL" id="CP027541">
    <property type="protein sequence ID" value="AWT52281.1"/>
    <property type="molecule type" value="Genomic_DNA"/>
</dbReference>
<gene>
    <name evidence="2" type="ORF">D806_012930</name>
</gene>
<evidence type="ECO:0000313" key="2">
    <source>
        <dbReference type="EMBL" id="AWT52281.1"/>
    </source>
</evidence>
<organism evidence="2 3">
    <name type="scientific">Mycolicibacterium smegmatis (strain MKD8)</name>
    <name type="common">Mycobacterium smegmatis</name>
    <dbReference type="NCBI Taxonomy" id="1214915"/>
    <lineage>
        <taxon>Bacteria</taxon>
        <taxon>Bacillati</taxon>
        <taxon>Actinomycetota</taxon>
        <taxon>Actinomycetes</taxon>
        <taxon>Mycobacteriales</taxon>
        <taxon>Mycobacteriaceae</taxon>
        <taxon>Mycolicibacterium</taxon>
    </lineage>
</organism>
<dbReference type="InterPro" id="IPR011660">
    <property type="entry name" value="VapB-like"/>
</dbReference>
<dbReference type="Pfam" id="PF07704">
    <property type="entry name" value="PSK_trans_fac"/>
    <property type="match status" value="1"/>
</dbReference>
<dbReference type="AlphaFoldDB" id="A0A2U9PKL7"/>
<sequence>MKSVYNQDMALSIKHPEADRLARELAARTGETLTEAVVMALRERLARTVGRTQVVPLREELAAIRRRCAALPVLDDRTAESILGYDDRGLPS</sequence>
<dbReference type="Proteomes" id="UP000011200">
    <property type="component" value="Chromosome"/>
</dbReference>
<accession>A0A2U9PKL7</accession>
<proteinExistence type="predicted"/>
<protein>
    <submittedName>
        <fullName evidence="2">Putative ribbon-helix-helix transcription factor, family protein</fullName>
    </submittedName>
</protein>
<evidence type="ECO:0000313" key="3">
    <source>
        <dbReference type="Proteomes" id="UP000011200"/>
    </source>
</evidence>
<evidence type="ECO:0000256" key="1">
    <source>
        <dbReference type="ARBA" id="ARBA00022649"/>
    </source>
</evidence>
<reference evidence="2 3" key="1">
    <citation type="journal article" date="2013" name="Genome Announc.">
        <title>Draft genome sequence of MKD8, a conjugal recipient Mycobacterium smegmatis strain.</title>
        <authorList>
            <person name="Gray T.A."/>
            <person name="Palumbo M.J."/>
            <person name="Derbyshire K.M."/>
        </authorList>
    </citation>
    <scope>NUCLEOTIDE SEQUENCE [LARGE SCALE GENOMIC DNA]</scope>
    <source>
        <strain evidence="2 3">MKD8</strain>
    </source>
</reference>
<reference evidence="3" key="2">
    <citation type="submission" date="2018-03" db="EMBL/GenBank/DDBJ databases">
        <authorList>
            <person name="Derbyshire K."/>
            <person name="Gray T.A."/>
            <person name="Champion M."/>
        </authorList>
    </citation>
    <scope>NUCLEOTIDE SEQUENCE [LARGE SCALE GENOMIC DNA]</scope>
    <source>
        <strain evidence="3">MKD8</strain>
    </source>
</reference>
<name>A0A2U9PKL7_MYCSE</name>